<protein>
    <recommendedName>
        <fullName evidence="4">Armadillo repeat-containing domain-containing protein</fullName>
    </recommendedName>
</protein>
<evidence type="ECO:0000313" key="3">
    <source>
        <dbReference type="Proteomes" id="UP000014500"/>
    </source>
</evidence>
<reference evidence="2" key="2">
    <citation type="submission" date="2015-02" db="UniProtKB">
        <authorList>
            <consortium name="EnsemblMetazoa"/>
        </authorList>
    </citation>
    <scope>IDENTIFICATION</scope>
</reference>
<dbReference type="OMA" id="THKQPDL"/>
<dbReference type="EMBL" id="JH430223">
    <property type="status" value="NOT_ANNOTATED_CDS"/>
    <property type="molecule type" value="Genomic_DNA"/>
</dbReference>
<dbReference type="SMART" id="SM00185">
    <property type="entry name" value="ARM"/>
    <property type="match status" value="5"/>
</dbReference>
<name>T1IJ57_STRMM</name>
<dbReference type="InterPro" id="IPR016024">
    <property type="entry name" value="ARM-type_fold"/>
</dbReference>
<accession>T1IJ57</accession>
<evidence type="ECO:0000256" key="1">
    <source>
        <dbReference type="ARBA" id="ARBA00022737"/>
    </source>
</evidence>
<dbReference type="eggNOG" id="KOG4199">
    <property type="taxonomic scope" value="Eukaryota"/>
</dbReference>
<dbReference type="EnsemblMetazoa" id="SMAR000914-RA">
    <property type="protein sequence ID" value="SMAR000914-PA"/>
    <property type="gene ID" value="SMAR000914"/>
</dbReference>
<sequence length="461" mass="50763">MSTHKVIQQSTYDEVIRENVVDLDMTPGEAIEDASIQFKSQGVSLSSIVTNPSVIKTDDGIDIIHKVKVAIEKVESQANDPTKGDEIKNQLKIIKDECQLSFAHRFLAANSGAFTVLTSLWTTHLNEVVVALSALVNGQPDLFDVTTLKLIQNTLLEHVADASLSSQLLFLIQLACIKHENNRQILVDNDILTPLIKCLKVHKLPEVTKNACAALRALVLDDDIRVQYGRAHDHAKDIVIKHAALPLFSELLQESHDVTIASDIVLTVSRLMVRHEFCKEMADFGVLTHLFQGLKNYAENQTFVQNVLLLLKALAGNDHVQKEIVKENGTELIIFATQKHILKSKVCKAACGTLATLALRSPQHCAIIVKAGGATLITRMMEAHGLDAGVLQQACLAIRNLVARAQDLVPNFLELGAERLIRNAQEHHPAIADEAKAALRDLGCMIEFREPWTGKKGSLQN</sequence>
<dbReference type="AlphaFoldDB" id="T1IJ57"/>
<evidence type="ECO:0008006" key="4">
    <source>
        <dbReference type="Google" id="ProtNLM"/>
    </source>
</evidence>
<evidence type="ECO:0000313" key="2">
    <source>
        <dbReference type="EnsemblMetazoa" id="SMAR000914-PA"/>
    </source>
</evidence>
<dbReference type="Pfam" id="PF00514">
    <property type="entry name" value="Arm"/>
    <property type="match status" value="1"/>
</dbReference>
<organism evidence="2 3">
    <name type="scientific">Strigamia maritima</name>
    <name type="common">European centipede</name>
    <name type="synonym">Geophilus maritimus</name>
    <dbReference type="NCBI Taxonomy" id="126957"/>
    <lineage>
        <taxon>Eukaryota</taxon>
        <taxon>Metazoa</taxon>
        <taxon>Ecdysozoa</taxon>
        <taxon>Arthropoda</taxon>
        <taxon>Myriapoda</taxon>
        <taxon>Chilopoda</taxon>
        <taxon>Pleurostigmophora</taxon>
        <taxon>Geophilomorpha</taxon>
        <taxon>Linotaeniidae</taxon>
        <taxon>Strigamia</taxon>
    </lineage>
</organism>
<dbReference type="InterPro" id="IPR000225">
    <property type="entry name" value="Armadillo"/>
</dbReference>
<dbReference type="PANTHER" id="PTHR22895:SF0">
    <property type="entry name" value="ARMADILLO REPEAT-CONTAINING PROTEIN 6"/>
    <property type="match status" value="1"/>
</dbReference>
<dbReference type="PhylomeDB" id="T1IJ57"/>
<dbReference type="InterPro" id="IPR011989">
    <property type="entry name" value="ARM-like"/>
</dbReference>
<dbReference type="Gene3D" id="1.25.10.10">
    <property type="entry name" value="Leucine-rich Repeat Variant"/>
    <property type="match status" value="2"/>
</dbReference>
<reference evidence="3" key="1">
    <citation type="submission" date="2011-05" db="EMBL/GenBank/DDBJ databases">
        <authorList>
            <person name="Richards S.R."/>
            <person name="Qu J."/>
            <person name="Jiang H."/>
            <person name="Jhangiani S.N."/>
            <person name="Agravi P."/>
            <person name="Goodspeed R."/>
            <person name="Gross S."/>
            <person name="Mandapat C."/>
            <person name="Jackson L."/>
            <person name="Mathew T."/>
            <person name="Pu L."/>
            <person name="Thornton R."/>
            <person name="Saada N."/>
            <person name="Wilczek-Boney K.B."/>
            <person name="Lee S."/>
            <person name="Kovar C."/>
            <person name="Wu Y."/>
            <person name="Scherer S.E."/>
            <person name="Worley K.C."/>
            <person name="Muzny D.M."/>
            <person name="Gibbs R."/>
        </authorList>
    </citation>
    <scope>NUCLEOTIDE SEQUENCE</scope>
    <source>
        <strain evidence="3">Brora</strain>
    </source>
</reference>
<dbReference type="PANTHER" id="PTHR22895">
    <property type="entry name" value="ARMADILLO REPEAT-CONTAINING PROTEIN 6"/>
    <property type="match status" value="1"/>
</dbReference>
<dbReference type="STRING" id="126957.T1IJ57"/>
<dbReference type="SUPFAM" id="SSF48371">
    <property type="entry name" value="ARM repeat"/>
    <property type="match status" value="1"/>
</dbReference>
<dbReference type="HOGENOM" id="CLU_039447_1_0_1"/>
<keyword evidence="1" id="KW-0677">Repeat</keyword>
<dbReference type="Proteomes" id="UP000014500">
    <property type="component" value="Unassembled WGS sequence"/>
</dbReference>
<keyword evidence="3" id="KW-1185">Reference proteome</keyword>
<proteinExistence type="predicted"/>
<dbReference type="GO" id="GO:0002244">
    <property type="term" value="P:hematopoietic progenitor cell differentiation"/>
    <property type="evidence" value="ECO:0007669"/>
    <property type="project" value="TreeGrafter"/>
</dbReference>